<proteinExistence type="predicted"/>
<dbReference type="InterPro" id="IPR003594">
    <property type="entry name" value="HATPase_dom"/>
</dbReference>
<dbReference type="SMART" id="SM00304">
    <property type="entry name" value="HAMP"/>
    <property type="match status" value="1"/>
</dbReference>
<dbReference type="CDD" id="cd16917">
    <property type="entry name" value="HATPase_UhpB-NarQ-NarX-like"/>
    <property type="match status" value="1"/>
</dbReference>
<keyword evidence="11 15" id="KW-1133">Transmembrane helix</keyword>
<dbReference type="Gene3D" id="6.10.340.10">
    <property type="match status" value="1"/>
</dbReference>
<evidence type="ECO:0000256" key="14">
    <source>
        <dbReference type="PIRNR" id="PIRNR003167"/>
    </source>
</evidence>
<keyword evidence="8 14" id="KW-0547">Nucleotide-binding</keyword>
<evidence type="ECO:0000256" key="7">
    <source>
        <dbReference type="ARBA" id="ARBA00022692"/>
    </source>
</evidence>
<dbReference type="InterPro" id="IPR016380">
    <property type="entry name" value="Sig_transdc_His_kin_NarX/NarQ"/>
</dbReference>
<evidence type="ECO:0000256" key="1">
    <source>
        <dbReference type="ARBA" id="ARBA00000085"/>
    </source>
</evidence>
<organism evidence="18 19">
    <name type="scientific">Vibrio algarum</name>
    <dbReference type="NCBI Taxonomy" id="3020714"/>
    <lineage>
        <taxon>Bacteria</taxon>
        <taxon>Pseudomonadati</taxon>
        <taxon>Pseudomonadota</taxon>
        <taxon>Gammaproteobacteria</taxon>
        <taxon>Vibrionales</taxon>
        <taxon>Vibrionaceae</taxon>
        <taxon>Vibrio</taxon>
    </lineage>
</organism>
<keyword evidence="10 14" id="KW-0067">ATP-binding</keyword>
<sequence length="563" mass="63814">MRRAQVSVTKTLARAMVIILLLSVVSTLITLVSLYSNLDDAEAINIAGSLRMQSYRLAFDIETQSTLFYDHIVSYERSLNSPTLRAIESWVTPDSLIENYQHLLDRWEKLQPALLSENKFSYLDEVAAYVNQIDIFVYELQKFSQLKLQILSLAYGLVFILILAVVLYVIYFSQKKIVKPLRQLMVASKEVQSGNFSFKLKIKSQNELGVLAGAFNGMSTELERYYSNLENKIAEKTHRLEHAKNSLEVLYGCQQELSISHLVEQNFKNILNYLQATEGITAVRLIVEESNAEWHLQVGNACQSDWHSEPLKIDDELMGRLEWQFTLPCPDQELISNVANILARGLYYNNAQKQNQQLLLMEERATIARELHDSIAQSLSYLKIQTTLLNRSIAKKNMDQAAETAKEIDTQLSATYTQLRELLSTFRLTIGKANLGEALQELLKTLEEQTETDTEIILDNTLASISLRANHQVHVIQLIREAVLNAIKHAGATTIKINCHQQDRTVNISIVDNGKGFCTSVEKLNHYGLTIMSERADRLNGNLEVISNPGEGCTVQLLFPLQM</sequence>
<evidence type="ECO:0000259" key="16">
    <source>
        <dbReference type="PROSITE" id="PS50109"/>
    </source>
</evidence>
<dbReference type="GO" id="GO:0004673">
    <property type="term" value="F:protein histidine kinase activity"/>
    <property type="evidence" value="ECO:0007669"/>
    <property type="project" value="UniProtKB-EC"/>
</dbReference>
<evidence type="ECO:0000256" key="8">
    <source>
        <dbReference type="ARBA" id="ARBA00022741"/>
    </source>
</evidence>
<keyword evidence="7 15" id="KW-0812">Transmembrane</keyword>
<evidence type="ECO:0000256" key="15">
    <source>
        <dbReference type="SAM" id="Phobius"/>
    </source>
</evidence>
<dbReference type="CDD" id="cd06225">
    <property type="entry name" value="HAMP"/>
    <property type="match status" value="1"/>
</dbReference>
<evidence type="ECO:0000256" key="13">
    <source>
        <dbReference type="ARBA" id="ARBA00023136"/>
    </source>
</evidence>
<protein>
    <recommendedName>
        <fullName evidence="14">Sensor protein</fullName>
        <ecNumber evidence="14">2.7.13.3</ecNumber>
    </recommendedName>
</protein>
<evidence type="ECO:0000256" key="6">
    <source>
        <dbReference type="ARBA" id="ARBA00022679"/>
    </source>
</evidence>
<dbReference type="NCBIfam" id="NF008184">
    <property type="entry name" value="PRK10935.1"/>
    <property type="match status" value="1"/>
</dbReference>
<evidence type="ECO:0000313" key="18">
    <source>
        <dbReference type="EMBL" id="MDB1125565.1"/>
    </source>
</evidence>
<keyword evidence="12 14" id="KW-0902">Two-component regulatory system</keyword>
<dbReference type="Pfam" id="PF13675">
    <property type="entry name" value="PilJ"/>
    <property type="match status" value="1"/>
</dbReference>
<comment type="caution">
    <text evidence="18">The sequence shown here is derived from an EMBL/GenBank/DDBJ whole genome shotgun (WGS) entry which is preliminary data.</text>
</comment>
<keyword evidence="5" id="KW-0597">Phosphoprotein</keyword>
<dbReference type="EC" id="2.7.13.3" evidence="14"/>
<dbReference type="CDD" id="cd22899">
    <property type="entry name" value="NarQ_sensor"/>
    <property type="match status" value="1"/>
</dbReference>
<evidence type="ECO:0000256" key="2">
    <source>
        <dbReference type="ARBA" id="ARBA00004429"/>
    </source>
</evidence>
<dbReference type="Proteomes" id="UP001210678">
    <property type="component" value="Unassembled WGS sequence"/>
</dbReference>
<evidence type="ECO:0000256" key="11">
    <source>
        <dbReference type="ARBA" id="ARBA00022989"/>
    </source>
</evidence>
<dbReference type="PANTHER" id="PTHR24421:SF10">
    <property type="entry name" value="NITRATE_NITRITE SENSOR PROTEIN NARQ"/>
    <property type="match status" value="1"/>
</dbReference>
<evidence type="ECO:0000256" key="4">
    <source>
        <dbReference type="ARBA" id="ARBA00022519"/>
    </source>
</evidence>
<dbReference type="Gene3D" id="1.20.5.1930">
    <property type="match status" value="1"/>
</dbReference>
<keyword evidence="4 14" id="KW-0997">Cell inner membrane</keyword>
<dbReference type="InterPro" id="IPR036890">
    <property type="entry name" value="HATPase_C_sf"/>
</dbReference>
<evidence type="ECO:0000256" key="12">
    <source>
        <dbReference type="ARBA" id="ARBA00023012"/>
    </source>
</evidence>
<dbReference type="PROSITE" id="PS50885">
    <property type="entry name" value="HAMP"/>
    <property type="match status" value="1"/>
</dbReference>
<evidence type="ECO:0000256" key="10">
    <source>
        <dbReference type="ARBA" id="ARBA00022840"/>
    </source>
</evidence>
<comment type="catalytic activity">
    <reaction evidence="1 14">
        <text>ATP + protein L-histidine = ADP + protein N-phospho-L-histidine.</text>
        <dbReference type="EC" id="2.7.13.3"/>
    </reaction>
</comment>
<dbReference type="RefSeq" id="WP_272139400.1">
    <property type="nucleotide sequence ID" value="NZ_JAQLOI010000003.1"/>
</dbReference>
<dbReference type="Pfam" id="PF00672">
    <property type="entry name" value="HAMP"/>
    <property type="match status" value="1"/>
</dbReference>
<accession>A0ABT4YW13</accession>
<dbReference type="InterPro" id="IPR005467">
    <property type="entry name" value="His_kinase_dom"/>
</dbReference>
<dbReference type="SUPFAM" id="SSF158472">
    <property type="entry name" value="HAMP domain-like"/>
    <property type="match status" value="1"/>
</dbReference>
<evidence type="ECO:0000313" key="19">
    <source>
        <dbReference type="Proteomes" id="UP001210678"/>
    </source>
</evidence>
<name>A0ABT4YW13_9VIBR</name>
<comment type="subcellular location">
    <subcellularLocation>
        <location evidence="2">Cell inner membrane</location>
        <topology evidence="2">Multi-pass membrane protein</topology>
    </subcellularLocation>
</comment>
<dbReference type="InterPro" id="IPR003660">
    <property type="entry name" value="HAMP_dom"/>
</dbReference>
<dbReference type="PROSITE" id="PS50109">
    <property type="entry name" value="HIS_KIN"/>
    <property type="match status" value="1"/>
</dbReference>
<dbReference type="InterPro" id="IPR029095">
    <property type="entry name" value="NarX-like_N"/>
</dbReference>
<evidence type="ECO:0000259" key="17">
    <source>
        <dbReference type="PROSITE" id="PS50885"/>
    </source>
</evidence>
<keyword evidence="3 14" id="KW-1003">Cell membrane</keyword>
<dbReference type="EMBL" id="JAQLOI010000003">
    <property type="protein sequence ID" value="MDB1125565.1"/>
    <property type="molecule type" value="Genomic_DNA"/>
</dbReference>
<dbReference type="Gene3D" id="1.20.120.960">
    <property type="entry name" value="Histidine kinase NarX, sensor domain"/>
    <property type="match status" value="1"/>
</dbReference>
<evidence type="ECO:0000256" key="5">
    <source>
        <dbReference type="ARBA" id="ARBA00022553"/>
    </source>
</evidence>
<feature type="transmembrane region" description="Helical" evidence="15">
    <location>
        <begin position="12"/>
        <end position="35"/>
    </location>
</feature>
<dbReference type="PIRSF" id="PIRSF003167">
    <property type="entry name" value="STHK_NarX/NarQ"/>
    <property type="match status" value="1"/>
</dbReference>
<evidence type="ECO:0000256" key="3">
    <source>
        <dbReference type="ARBA" id="ARBA00022475"/>
    </source>
</evidence>
<keyword evidence="9 14" id="KW-0418">Kinase</keyword>
<feature type="domain" description="Histidine kinase" evidence="16">
    <location>
        <begin position="366"/>
        <end position="563"/>
    </location>
</feature>
<keyword evidence="6 14" id="KW-0808">Transferase</keyword>
<keyword evidence="13 14" id="KW-0472">Membrane</keyword>
<dbReference type="InterPro" id="IPR050482">
    <property type="entry name" value="Sensor_HK_TwoCompSys"/>
</dbReference>
<dbReference type="SUPFAM" id="SSF55874">
    <property type="entry name" value="ATPase domain of HSP90 chaperone/DNA topoisomerase II/histidine kinase"/>
    <property type="match status" value="1"/>
</dbReference>
<dbReference type="Pfam" id="PF02518">
    <property type="entry name" value="HATPase_c"/>
    <property type="match status" value="1"/>
</dbReference>
<dbReference type="Gene3D" id="3.30.565.10">
    <property type="entry name" value="Histidine kinase-like ATPase, C-terminal domain"/>
    <property type="match status" value="1"/>
</dbReference>
<keyword evidence="19" id="KW-1185">Reference proteome</keyword>
<dbReference type="SMART" id="SM00387">
    <property type="entry name" value="HATPase_c"/>
    <property type="match status" value="1"/>
</dbReference>
<evidence type="ECO:0000256" key="9">
    <source>
        <dbReference type="ARBA" id="ARBA00022777"/>
    </source>
</evidence>
<dbReference type="PANTHER" id="PTHR24421">
    <property type="entry name" value="NITRATE/NITRITE SENSOR PROTEIN NARX-RELATED"/>
    <property type="match status" value="1"/>
</dbReference>
<gene>
    <name evidence="18" type="primary">narQ</name>
    <name evidence="18" type="ORF">PGX00_18620</name>
</gene>
<dbReference type="InterPro" id="IPR042295">
    <property type="entry name" value="NarX-like_N_sf"/>
</dbReference>
<dbReference type="InterPro" id="IPR011712">
    <property type="entry name" value="Sig_transdc_His_kin_sub3_dim/P"/>
</dbReference>
<feature type="transmembrane region" description="Helical" evidence="15">
    <location>
        <begin position="150"/>
        <end position="172"/>
    </location>
</feature>
<feature type="domain" description="HAMP" evidence="17">
    <location>
        <begin position="175"/>
        <end position="227"/>
    </location>
</feature>
<reference evidence="18 19" key="1">
    <citation type="submission" date="2023-01" db="EMBL/GenBank/DDBJ databases">
        <title>Vibrio sp. KJ40-1 sp.nov, isolated from marine algae.</title>
        <authorList>
            <person name="Butt M."/>
            <person name="Kim J.M.J."/>
            <person name="Jeon C.O.C."/>
        </authorList>
    </citation>
    <scope>NUCLEOTIDE SEQUENCE [LARGE SCALE GENOMIC DNA]</scope>
    <source>
        <strain evidence="18 19">KJ40-1</strain>
    </source>
</reference>
<dbReference type="Pfam" id="PF07730">
    <property type="entry name" value="HisKA_3"/>
    <property type="match status" value="1"/>
</dbReference>